<name>A0A699T7B8_TANCI</name>
<feature type="region of interest" description="Disordered" evidence="1">
    <location>
        <begin position="95"/>
        <end position="142"/>
    </location>
</feature>
<feature type="non-terminal residue" evidence="2">
    <location>
        <position position="1"/>
    </location>
</feature>
<evidence type="ECO:0000256" key="1">
    <source>
        <dbReference type="SAM" id="MobiDB-lite"/>
    </source>
</evidence>
<sequence>KINLHIVRDDTLLGTLKFVSKTKDYQKYGVLIPDGMINQDIKDSKAYKTYLDYATRKVPPKKTRKFNKPTSPKLKTLKKTLKKIKQETHKLQASILSEEADFESEVPGEQTGKTKYTSEGTGVKPDVLDVSKEDSSDSDDDS</sequence>
<reference evidence="2" key="1">
    <citation type="journal article" date="2019" name="Sci. Rep.">
        <title>Draft genome of Tanacetum cinerariifolium, the natural source of mosquito coil.</title>
        <authorList>
            <person name="Yamashiro T."/>
            <person name="Shiraishi A."/>
            <person name="Satake H."/>
            <person name="Nakayama K."/>
        </authorList>
    </citation>
    <scope>NUCLEOTIDE SEQUENCE</scope>
</reference>
<dbReference type="AlphaFoldDB" id="A0A699T7B8"/>
<proteinExistence type="predicted"/>
<gene>
    <name evidence="2" type="ORF">Tci_878056</name>
</gene>
<comment type="caution">
    <text evidence="2">The sequence shown here is derived from an EMBL/GenBank/DDBJ whole genome shotgun (WGS) entry which is preliminary data.</text>
</comment>
<feature type="compositionally biased region" description="Basic and acidic residues" evidence="1">
    <location>
        <begin position="126"/>
        <end position="135"/>
    </location>
</feature>
<feature type="compositionally biased region" description="Polar residues" evidence="1">
    <location>
        <begin position="111"/>
        <end position="120"/>
    </location>
</feature>
<evidence type="ECO:0000313" key="2">
    <source>
        <dbReference type="EMBL" id="GFD06087.1"/>
    </source>
</evidence>
<dbReference type="EMBL" id="BKCJ011222571">
    <property type="protein sequence ID" value="GFD06087.1"/>
    <property type="molecule type" value="Genomic_DNA"/>
</dbReference>
<protein>
    <submittedName>
        <fullName evidence="2">Uncharacterized protein</fullName>
    </submittedName>
</protein>
<accession>A0A699T7B8</accession>
<organism evidence="2">
    <name type="scientific">Tanacetum cinerariifolium</name>
    <name type="common">Dalmatian daisy</name>
    <name type="synonym">Chrysanthemum cinerariifolium</name>
    <dbReference type="NCBI Taxonomy" id="118510"/>
    <lineage>
        <taxon>Eukaryota</taxon>
        <taxon>Viridiplantae</taxon>
        <taxon>Streptophyta</taxon>
        <taxon>Embryophyta</taxon>
        <taxon>Tracheophyta</taxon>
        <taxon>Spermatophyta</taxon>
        <taxon>Magnoliopsida</taxon>
        <taxon>eudicotyledons</taxon>
        <taxon>Gunneridae</taxon>
        <taxon>Pentapetalae</taxon>
        <taxon>asterids</taxon>
        <taxon>campanulids</taxon>
        <taxon>Asterales</taxon>
        <taxon>Asteraceae</taxon>
        <taxon>Asteroideae</taxon>
        <taxon>Anthemideae</taxon>
        <taxon>Anthemidinae</taxon>
        <taxon>Tanacetum</taxon>
    </lineage>
</organism>